<keyword evidence="3" id="KW-1185">Reference proteome</keyword>
<evidence type="ECO:0000313" key="2">
    <source>
        <dbReference type="EMBL" id="CBY19817.1"/>
    </source>
</evidence>
<evidence type="ECO:0000313" key="3">
    <source>
        <dbReference type="Proteomes" id="UP000001307"/>
    </source>
</evidence>
<feature type="region of interest" description="Disordered" evidence="1">
    <location>
        <begin position="70"/>
        <end position="128"/>
    </location>
</feature>
<reference evidence="2" key="1">
    <citation type="journal article" date="2010" name="Science">
        <title>Plasticity of animal genome architecture unmasked by rapid evolution of a pelagic tunicate.</title>
        <authorList>
            <person name="Denoeud F."/>
            <person name="Henriet S."/>
            <person name="Mungpakdee S."/>
            <person name="Aury J.M."/>
            <person name="Da Silva C."/>
            <person name="Brinkmann H."/>
            <person name="Mikhaleva J."/>
            <person name="Olsen L.C."/>
            <person name="Jubin C."/>
            <person name="Canestro C."/>
            <person name="Bouquet J.M."/>
            <person name="Danks G."/>
            <person name="Poulain J."/>
            <person name="Campsteijn C."/>
            <person name="Adamski M."/>
            <person name="Cross I."/>
            <person name="Yadetie F."/>
            <person name="Muffato M."/>
            <person name="Louis A."/>
            <person name="Butcher S."/>
            <person name="Tsagkogeorga G."/>
            <person name="Konrad A."/>
            <person name="Singh S."/>
            <person name="Jensen M.F."/>
            <person name="Cong E.H."/>
            <person name="Eikeseth-Otteraa H."/>
            <person name="Noel B."/>
            <person name="Anthouard V."/>
            <person name="Porcel B.M."/>
            <person name="Kachouri-Lafond R."/>
            <person name="Nishino A."/>
            <person name="Ugolini M."/>
            <person name="Chourrout P."/>
            <person name="Nishida H."/>
            <person name="Aasland R."/>
            <person name="Huzurbazar S."/>
            <person name="Westhof E."/>
            <person name="Delsuc F."/>
            <person name="Lehrach H."/>
            <person name="Reinhardt R."/>
            <person name="Weissenbach J."/>
            <person name="Roy S.W."/>
            <person name="Artiguenave F."/>
            <person name="Postlethwait J.H."/>
            <person name="Manak J.R."/>
            <person name="Thompson E.M."/>
            <person name="Jaillon O."/>
            <person name="Du Pasquier L."/>
            <person name="Boudinot P."/>
            <person name="Liberles D.A."/>
            <person name="Volff J.N."/>
            <person name="Philippe H."/>
            <person name="Lenhard B."/>
            <person name="Roest Crollius H."/>
            <person name="Wincker P."/>
            <person name="Chourrout D."/>
        </authorList>
    </citation>
    <scope>NUCLEOTIDE SEQUENCE [LARGE SCALE GENOMIC DNA]</scope>
</reference>
<name>E4XMS4_OIKDI</name>
<accession>E4XMS4</accession>
<evidence type="ECO:0000256" key="1">
    <source>
        <dbReference type="SAM" id="MobiDB-lite"/>
    </source>
</evidence>
<dbReference type="AlphaFoldDB" id="E4XMS4"/>
<dbReference type="EMBL" id="FN653079">
    <property type="protein sequence ID" value="CBY19817.1"/>
    <property type="molecule type" value="Genomic_DNA"/>
</dbReference>
<protein>
    <submittedName>
        <fullName evidence="2">Uncharacterized protein</fullName>
    </submittedName>
</protein>
<dbReference type="InParanoid" id="E4XMS4"/>
<proteinExistence type="predicted"/>
<dbReference type="OrthoDB" id="10336800at2759"/>
<gene>
    <name evidence="2" type="ORF">GSOID_T00015471001</name>
</gene>
<sequence length="232" mass="25777">MFFITTRDFARSAFLDSVNAETPRTVDDRRLLTSLNASSFTLVKCELCRKVLLPASLRAHCREQHAQVKLTAPSASSSLSSLTSKNRNSSSSINDDMIDLKLKKNPKRPLSQSQIRNKRPRTESHKDDRVLILPRSQPIIIYGEISSDEETATQPDCLPLEGISYMSRQVNPIAFPRYGCYSDVVKNSAIPPFSSAARQLNQHLALIAQPNPVVTAFEAQDFKGSSPMTPLS</sequence>
<dbReference type="Proteomes" id="UP000001307">
    <property type="component" value="Unassembled WGS sequence"/>
</dbReference>
<feature type="compositionally biased region" description="Low complexity" evidence="1">
    <location>
        <begin position="70"/>
        <end position="92"/>
    </location>
</feature>
<organism evidence="2">
    <name type="scientific">Oikopleura dioica</name>
    <name type="common">Tunicate</name>
    <dbReference type="NCBI Taxonomy" id="34765"/>
    <lineage>
        <taxon>Eukaryota</taxon>
        <taxon>Metazoa</taxon>
        <taxon>Chordata</taxon>
        <taxon>Tunicata</taxon>
        <taxon>Appendicularia</taxon>
        <taxon>Copelata</taxon>
        <taxon>Oikopleuridae</taxon>
        <taxon>Oikopleura</taxon>
    </lineage>
</organism>